<proteinExistence type="predicted"/>
<organism evidence="2 3">
    <name type="scientific">Mucilaginibacter segetis</name>
    <dbReference type="NCBI Taxonomy" id="2793071"/>
    <lineage>
        <taxon>Bacteria</taxon>
        <taxon>Pseudomonadati</taxon>
        <taxon>Bacteroidota</taxon>
        <taxon>Sphingobacteriia</taxon>
        <taxon>Sphingobacteriales</taxon>
        <taxon>Sphingobacteriaceae</taxon>
        <taxon>Mucilaginibacter</taxon>
    </lineage>
</organism>
<dbReference type="InterPro" id="IPR034660">
    <property type="entry name" value="DinB/YfiT-like"/>
</dbReference>
<dbReference type="Proteomes" id="UP000613193">
    <property type="component" value="Unassembled WGS sequence"/>
</dbReference>
<dbReference type="SUPFAM" id="SSF109854">
    <property type="entry name" value="DinB/YfiT-like putative metalloenzymes"/>
    <property type="match status" value="1"/>
</dbReference>
<keyword evidence="3" id="KW-1185">Reference proteome</keyword>
<protein>
    <submittedName>
        <fullName evidence="2">DinB family protein</fullName>
    </submittedName>
</protein>
<feature type="domain" description="DinB-like" evidence="1">
    <location>
        <begin position="10"/>
        <end position="145"/>
    </location>
</feature>
<evidence type="ECO:0000313" key="2">
    <source>
        <dbReference type="EMBL" id="MBK0380509.1"/>
    </source>
</evidence>
<evidence type="ECO:0000313" key="3">
    <source>
        <dbReference type="Proteomes" id="UP000613193"/>
    </source>
</evidence>
<dbReference type="RefSeq" id="WP_200067058.1">
    <property type="nucleotide sequence ID" value="NZ_JAEHFW010000003.1"/>
</dbReference>
<reference evidence="2" key="1">
    <citation type="submission" date="2020-12" db="EMBL/GenBank/DDBJ databases">
        <title>Bacterial novel species Mucilaginibacter sp. SD-g isolated from soil.</title>
        <authorList>
            <person name="Jung H.-Y."/>
        </authorList>
    </citation>
    <scope>NUCLEOTIDE SEQUENCE</scope>
    <source>
        <strain evidence="2">SD-g</strain>
    </source>
</reference>
<gene>
    <name evidence="2" type="ORF">I5M19_14385</name>
</gene>
<dbReference type="EMBL" id="JAEHFW010000003">
    <property type="protein sequence ID" value="MBK0380509.1"/>
    <property type="molecule type" value="Genomic_DNA"/>
</dbReference>
<evidence type="ECO:0000259" key="1">
    <source>
        <dbReference type="Pfam" id="PF12867"/>
    </source>
</evidence>
<dbReference type="Gene3D" id="1.20.120.450">
    <property type="entry name" value="dinb family like domain"/>
    <property type="match status" value="1"/>
</dbReference>
<accession>A0A934PTF9</accession>
<dbReference type="AlphaFoldDB" id="A0A934PTF9"/>
<dbReference type="Pfam" id="PF12867">
    <property type="entry name" value="DinB_2"/>
    <property type="match status" value="1"/>
</dbReference>
<dbReference type="InterPro" id="IPR024775">
    <property type="entry name" value="DinB-like"/>
</dbReference>
<comment type="caution">
    <text evidence="2">The sequence shown here is derived from an EMBL/GenBank/DDBJ whole genome shotgun (WGS) entry which is preliminary data.</text>
</comment>
<sequence length="152" mass="17129">MINKTITNIKSTRQHLLGLIEGLTTEQLNKVPEGFNNNIVWNLAHMISAQQGICYLRAGTEIAVDDKYFSPYRPGTKPEGFVDSTEIENIKTLLLSSADKMETDYNNGIFANYTPWIARYGVNINNAEDAINFLPFHDGLHTGYIMAIKKFV</sequence>
<name>A0A934PTF9_9SPHI</name>